<gene>
    <name evidence="2" type="ORF">C2R22_05950</name>
</gene>
<proteinExistence type="predicted"/>
<organism evidence="2 3">
    <name type="scientific">Salinigranum rubrum</name>
    <dbReference type="NCBI Taxonomy" id="755307"/>
    <lineage>
        <taxon>Archaea</taxon>
        <taxon>Methanobacteriati</taxon>
        <taxon>Methanobacteriota</taxon>
        <taxon>Stenosarchaea group</taxon>
        <taxon>Halobacteria</taxon>
        <taxon>Halobacteriales</taxon>
        <taxon>Haloferacaceae</taxon>
        <taxon>Salinigranum</taxon>
    </lineage>
</organism>
<dbReference type="Proteomes" id="UP000236584">
    <property type="component" value="Chromosome"/>
</dbReference>
<keyword evidence="3" id="KW-1185">Reference proteome</keyword>
<feature type="region of interest" description="Disordered" evidence="1">
    <location>
        <begin position="87"/>
        <end position="117"/>
    </location>
</feature>
<evidence type="ECO:0000313" key="2">
    <source>
        <dbReference type="EMBL" id="AUV81261.1"/>
    </source>
</evidence>
<protein>
    <submittedName>
        <fullName evidence="2">Uncharacterized protein</fullName>
    </submittedName>
</protein>
<sequence>MPKLTWTLDRRFSDHAHGFVAEGPGTYEVPEELVDEYLDHRSGGWERPTESDVDSEGSEDVSANAFDAAAFIDRSWQSVTSDIEDGAVDEHLDAVEAAEENRDSPRDSVLSSISDRR</sequence>
<dbReference type="EMBL" id="CP026309">
    <property type="protein sequence ID" value="AUV81261.1"/>
    <property type="molecule type" value="Genomic_DNA"/>
</dbReference>
<feature type="region of interest" description="Disordered" evidence="1">
    <location>
        <begin position="41"/>
        <end position="60"/>
    </location>
</feature>
<dbReference type="KEGG" id="srub:C2R22_05950"/>
<feature type="compositionally biased region" description="Basic and acidic residues" evidence="1">
    <location>
        <begin position="41"/>
        <end position="50"/>
    </location>
</feature>
<dbReference type="AlphaFoldDB" id="A0A2I8VH61"/>
<accession>A0A2I8VH61</accession>
<name>A0A2I8VH61_9EURY</name>
<evidence type="ECO:0000256" key="1">
    <source>
        <dbReference type="SAM" id="MobiDB-lite"/>
    </source>
</evidence>
<reference evidence="2 3" key="1">
    <citation type="submission" date="2018-01" db="EMBL/GenBank/DDBJ databases">
        <title>Complete genome sequence of Salinigranum rubrum GX10T, an extremely halophilic archaeon isolated from a marine solar saltern.</title>
        <authorList>
            <person name="Han S."/>
        </authorList>
    </citation>
    <scope>NUCLEOTIDE SEQUENCE [LARGE SCALE GENOMIC DNA]</scope>
    <source>
        <strain evidence="2 3">GX10</strain>
    </source>
</reference>
<feature type="compositionally biased region" description="Basic and acidic residues" evidence="1">
    <location>
        <begin position="88"/>
        <end position="106"/>
    </location>
</feature>
<evidence type="ECO:0000313" key="3">
    <source>
        <dbReference type="Proteomes" id="UP000236584"/>
    </source>
</evidence>